<keyword evidence="2" id="KW-1185">Reference proteome</keyword>
<sequence>MSTEFCPGMPVAYLSLAFLWTVTLRPLRRDVLIFDDDMRDPVPIPSWTWAVWTGIRPEIDWLIASWSGDAHEAPQRVSPSNTPLLEPDNKDIRPKSLLPQWMTEALRRYREKAPLFRAFRPPRYLACSTSIIALTVDIANNNLLRDHDLHLNSQLLAITDEDWWIGSVVLNEN</sequence>
<organism evidence="1 2">
    <name type="scientific">Zopfia rhizophila CBS 207.26</name>
    <dbReference type="NCBI Taxonomy" id="1314779"/>
    <lineage>
        <taxon>Eukaryota</taxon>
        <taxon>Fungi</taxon>
        <taxon>Dikarya</taxon>
        <taxon>Ascomycota</taxon>
        <taxon>Pezizomycotina</taxon>
        <taxon>Dothideomycetes</taxon>
        <taxon>Dothideomycetes incertae sedis</taxon>
        <taxon>Zopfiaceae</taxon>
        <taxon>Zopfia</taxon>
    </lineage>
</organism>
<proteinExistence type="predicted"/>
<accession>A0A6A6E4C3</accession>
<dbReference type="Proteomes" id="UP000800200">
    <property type="component" value="Unassembled WGS sequence"/>
</dbReference>
<protein>
    <submittedName>
        <fullName evidence="1">Uncharacterized protein</fullName>
    </submittedName>
</protein>
<evidence type="ECO:0000313" key="2">
    <source>
        <dbReference type="Proteomes" id="UP000800200"/>
    </source>
</evidence>
<reference evidence="1" key="1">
    <citation type="journal article" date="2020" name="Stud. Mycol.">
        <title>101 Dothideomycetes genomes: a test case for predicting lifestyles and emergence of pathogens.</title>
        <authorList>
            <person name="Haridas S."/>
            <person name="Albert R."/>
            <person name="Binder M."/>
            <person name="Bloem J."/>
            <person name="Labutti K."/>
            <person name="Salamov A."/>
            <person name="Andreopoulos B."/>
            <person name="Baker S."/>
            <person name="Barry K."/>
            <person name="Bills G."/>
            <person name="Bluhm B."/>
            <person name="Cannon C."/>
            <person name="Castanera R."/>
            <person name="Culley D."/>
            <person name="Daum C."/>
            <person name="Ezra D."/>
            <person name="Gonzalez J."/>
            <person name="Henrissat B."/>
            <person name="Kuo A."/>
            <person name="Liang C."/>
            <person name="Lipzen A."/>
            <person name="Lutzoni F."/>
            <person name="Magnuson J."/>
            <person name="Mondo S."/>
            <person name="Nolan M."/>
            <person name="Ohm R."/>
            <person name="Pangilinan J."/>
            <person name="Park H.-J."/>
            <person name="Ramirez L."/>
            <person name="Alfaro M."/>
            <person name="Sun H."/>
            <person name="Tritt A."/>
            <person name="Yoshinaga Y."/>
            <person name="Zwiers L.-H."/>
            <person name="Turgeon B."/>
            <person name="Goodwin S."/>
            <person name="Spatafora J."/>
            <person name="Crous P."/>
            <person name="Grigoriev I."/>
        </authorList>
    </citation>
    <scope>NUCLEOTIDE SEQUENCE</scope>
    <source>
        <strain evidence="1">CBS 207.26</strain>
    </source>
</reference>
<dbReference type="AlphaFoldDB" id="A0A6A6E4C3"/>
<dbReference type="EMBL" id="ML994631">
    <property type="protein sequence ID" value="KAF2186013.1"/>
    <property type="molecule type" value="Genomic_DNA"/>
</dbReference>
<evidence type="ECO:0000313" key="1">
    <source>
        <dbReference type="EMBL" id="KAF2186013.1"/>
    </source>
</evidence>
<gene>
    <name evidence="1" type="ORF">K469DRAFT_750004</name>
</gene>
<name>A0A6A6E4C3_9PEZI</name>